<evidence type="ECO:0000256" key="1">
    <source>
        <dbReference type="SAM" id="Phobius"/>
    </source>
</evidence>
<keyword evidence="3" id="KW-1185">Reference proteome</keyword>
<dbReference type="RefSeq" id="WP_036535622.1">
    <property type="nucleotide sequence ID" value="NZ_JJML01000047.1"/>
</dbReference>
<dbReference type="Proteomes" id="UP000030170">
    <property type="component" value="Unassembled WGS sequence"/>
</dbReference>
<comment type="caution">
    <text evidence="2">The sequence shown here is derived from an EMBL/GenBank/DDBJ whole genome shotgun (WGS) entry which is preliminary data.</text>
</comment>
<dbReference type="OrthoDB" id="468026at2"/>
<dbReference type="EMBL" id="JJML01000047">
    <property type="protein sequence ID" value="KGF71831.1"/>
    <property type="molecule type" value="Genomic_DNA"/>
</dbReference>
<proteinExistence type="predicted"/>
<protein>
    <submittedName>
        <fullName evidence="2">Uncharacterized protein</fullName>
    </submittedName>
</protein>
<evidence type="ECO:0000313" key="2">
    <source>
        <dbReference type="EMBL" id="KGF71831.1"/>
    </source>
</evidence>
<reference evidence="2 3" key="1">
    <citation type="journal article" date="2014" name="Mol. Ecol.">
        <title>Evolution of Synechococcus.</title>
        <authorList>
            <person name="Dvorak P."/>
            <person name="Casamatta D."/>
            <person name="Hasler P."/>
            <person name="Poulickova A."/>
            <person name="Ondrej V."/>
            <person name="Sanges R."/>
        </authorList>
    </citation>
    <scope>NUCLEOTIDE SEQUENCE [LARGE SCALE GENOMIC DNA]</scope>
    <source>
        <strain evidence="2 3">CAUP A 1101</strain>
    </source>
</reference>
<gene>
    <name evidence="2" type="ORF">DO97_14865</name>
</gene>
<dbReference type="AlphaFoldDB" id="A0A098TIH8"/>
<organism evidence="2 3">
    <name type="scientific">Neosynechococcus sphagnicola sy1</name>
    <dbReference type="NCBI Taxonomy" id="1497020"/>
    <lineage>
        <taxon>Bacteria</taxon>
        <taxon>Bacillati</taxon>
        <taxon>Cyanobacteriota</taxon>
        <taxon>Cyanophyceae</taxon>
        <taxon>Neosynechococcales</taxon>
        <taxon>Neosynechococcaceae</taxon>
        <taxon>Neosynechococcus</taxon>
    </lineage>
</organism>
<evidence type="ECO:0000313" key="3">
    <source>
        <dbReference type="Proteomes" id="UP000030170"/>
    </source>
</evidence>
<sequence>MRACQFWWRTLVQESRNHPPQFIELVMGVLALGWFMIWGCALIWQFSVSWPYLILCMSYTTGTMASILVRQLVVPSSHPQVTQSTMAVLLLINLLLTCCITLGTT</sequence>
<feature type="transmembrane region" description="Helical" evidence="1">
    <location>
        <begin position="85"/>
        <end position="104"/>
    </location>
</feature>
<accession>A0A098TIH8</accession>
<keyword evidence="1" id="KW-0812">Transmembrane</keyword>
<feature type="transmembrane region" description="Helical" evidence="1">
    <location>
        <begin position="50"/>
        <end position="73"/>
    </location>
</feature>
<keyword evidence="1" id="KW-1133">Transmembrane helix</keyword>
<keyword evidence="1" id="KW-0472">Membrane</keyword>
<feature type="transmembrane region" description="Helical" evidence="1">
    <location>
        <begin position="21"/>
        <end position="44"/>
    </location>
</feature>
<name>A0A098TIH8_9CYAN</name>